<keyword evidence="3" id="KW-1185">Reference proteome</keyword>
<evidence type="ECO:0000313" key="3">
    <source>
        <dbReference type="Proteomes" id="UP000550660"/>
    </source>
</evidence>
<name>A0A7L0EP64_TROML</name>
<sequence length="124" mass="14274">CCTWEMLGTESAQLLPLLPSSSFLPDEMKRVTVTYKRILSDVPYPEEVVQNCMQETLNFMSFVLTNREDVDLVLKDFGTLAIRGREVTMAFCEDFILRLNKSTYVAEKLLSVSFLVFQCSLEWV</sequence>
<dbReference type="OrthoDB" id="125906at2759"/>
<accession>A0A7L0EP64</accession>
<feature type="non-terminal residue" evidence="2">
    <location>
        <position position="124"/>
    </location>
</feature>
<dbReference type="Pfam" id="PF18289">
    <property type="entry name" value="HU-CCDC81_euk_2"/>
    <property type="match status" value="1"/>
</dbReference>
<dbReference type="InterPro" id="IPR040673">
    <property type="entry name" value="CCDC81_HU_dom_2"/>
</dbReference>
<protein>
    <submittedName>
        <fullName evidence="2">CCD81 protein</fullName>
    </submittedName>
</protein>
<reference evidence="2 3" key="1">
    <citation type="submission" date="2019-09" db="EMBL/GenBank/DDBJ databases">
        <title>Bird 10,000 Genomes (B10K) Project - Family phase.</title>
        <authorList>
            <person name="Zhang G."/>
        </authorList>
    </citation>
    <scope>NUCLEOTIDE SEQUENCE [LARGE SCALE GENOMIC DNA]</scope>
    <source>
        <strain evidence="2">B10K-DU-007-40</strain>
        <tissue evidence="2">Mixed tissue sample</tissue>
    </source>
</reference>
<dbReference type="Proteomes" id="UP000550660">
    <property type="component" value="Unassembled WGS sequence"/>
</dbReference>
<feature type="domain" description="CCDC81 HU" evidence="1">
    <location>
        <begin position="32"/>
        <end position="102"/>
    </location>
</feature>
<evidence type="ECO:0000313" key="2">
    <source>
        <dbReference type="EMBL" id="NXJ84996.1"/>
    </source>
</evidence>
<dbReference type="AlphaFoldDB" id="A0A7L0EP64"/>
<dbReference type="EMBL" id="VXAG01001931">
    <property type="protein sequence ID" value="NXJ84996.1"/>
    <property type="molecule type" value="Genomic_DNA"/>
</dbReference>
<evidence type="ECO:0000259" key="1">
    <source>
        <dbReference type="Pfam" id="PF18289"/>
    </source>
</evidence>
<gene>
    <name evidence="2" type="primary">Ccdc81_0</name>
    <name evidence="2" type="ORF">TROMEL_R15598</name>
</gene>
<organism evidence="2 3">
    <name type="scientific">Trogon melanurus</name>
    <name type="common">Black-tailed trogon</name>
    <dbReference type="NCBI Taxonomy" id="56311"/>
    <lineage>
        <taxon>Eukaryota</taxon>
        <taxon>Metazoa</taxon>
        <taxon>Chordata</taxon>
        <taxon>Craniata</taxon>
        <taxon>Vertebrata</taxon>
        <taxon>Euteleostomi</taxon>
        <taxon>Archelosauria</taxon>
        <taxon>Archosauria</taxon>
        <taxon>Dinosauria</taxon>
        <taxon>Saurischia</taxon>
        <taxon>Theropoda</taxon>
        <taxon>Coelurosauria</taxon>
        <taxon>Aves</taxon>
        <taxon>Neognathae</taxon>
        <taxon>Neoaves</taxon>
        <taxon>Telluraves</taxon>
        <taxon>Coraciimorphae</taxon>
        <taxon>Trogoniformes</taxon>
        <taxon>Trogonidae</taxon>
        <taxon>Trogon</taxon>
    </lineage>
</organism>
<proteinExistence type="predicted"/>
<comment type="caution">
    <text evidence="2">The sequence shown here is derived from an EMBL/GenBank/DDBJ whole genome shotgun (WGS) entry which is preliminary data.</text>
</comment>
<feature type="non-terminal residue" evidence="2">
    <location>
        <position position="1"/>
    </location>
</feature>